<keyword evidence="4" id="KW-1185">Reference proteome</keyword>
<feature type="domain" description="Pyridoxamine kinase/Phosphomethylpyrimidine kinase" evidence="2">
    <location>
        <begin position="22"/>
        <end position="199"/>
    </location>
</feature>
<dbReference type="RefSeq" id="XP_007765063.1">
    <property type="nucleotide sequence ID" value="XM_007766873.1"/>
</dbReference>
<accession>A0A5M3N2X3</accession>
<dbReference type="GeneID" id="19199404"/>
<dbReference type="GO" id="GO:0009228">
    <property type="term" value="P:thiamine biosynthetic process"/>
    <property type="evidence" value="ECO:0007669"/>
    <property type="project" value="InterPro"/>
</dbReference>
<dbReference type="InterPro" id="IPR016084">
    <property type="entry name" value="Haem_Oase-like_multi-hlx"/>
</dbReference>
<dbReference type="SUPFAM" id="SSF48613">
    <property type="entry name" value="Heme oxygenase-like"/>
    <property type="match status" value="1"/>
</dbReference>
<evidence type="ECO:0008006" key="5">
    <source>
        <dbReference type="Google" id="ProtNLM"/>
    </source>
</evidence>
<dbReference type="KEGG" id="cput:CONPUDRAFT_118575"/>
<name>A0A5M3N2X3_CONPW</name>
<dbReference type="PANTHER" id="PTHR20858:SF17">
    <property type="entry name" value="HYDROXYMETHYLPYRIMIDINE_PHOSPHOMETHYLPYRIMIDINE KINASE THI20-RELATED"/>
    <property type="match status" value="1"/>
</dbReference>
<dbReference type="NCBIfam" id="TIGR00097">
    <property type="entry name" value="HMP-P_kinase"/>
    <property type="match status" value="1"/>
</dbReference>
<dbReference type="InterPro" id="IPR029056">
    <property type="entry name" value="Ribokinase-like"/>
</dbReference>
<feature type="domain" description="Thiaminase-2/PQQC" evidence="1">
    <location>
        <begin position="346"/>
        <end position="557"/>
    </location>
</feature>
<dbReference type="EMBL" id="JH711574">
    <property type="protein sequence ID" value="EIW85637.1"/>
    <property type="molecule type" value="Genomic_DNA"/>
</dbReference>
<dbReference type="InterPro" id="IPR004399">
    <property type="entry name" value="HMP/HMP-P_kinase_dom"/>
</dbReference>
<comment type="caution">
    <text evidence="3">The sequence shown here is derived from an EMBL/GenBank/DDBJ whole genome shotgun (WGS) entry which is preliminary data.</text>
</comment>
<dbReference type="Pfam" id="PF08543">
    <property type="entry name" value="Phos_pyr_kin"/>
    <property type="match status" value="2"/>
</dbReference>
<dbReference type="Gene3D" id="1.20.910.10">
    <property type="entry name" value="Heme oxygenase-like"/>
    <property type="match status" value="1"/>
</dbReference>
<evidence type="ECO:0000259" key="2">
    <source>
        <dbReference type="Pfam" id="PF08543"/>
    </source>
</evidence>
<dbReference type="CDD" id="cd01169">
    <property type="entry name" value="HMPP_kinase"/>
    <property type="match status" value="1"/>
</dbReference>
<gene>
    <name evidence="3" type="ORF">CONPUDRAFT_118575</name>
</gene>
<dbReference type="Gene3D" id="3.40.1190.20">
    <property type="match status" value="1"/>
</dbReference>
<reference evidence="4" key="1">
    <citation type="journal article" date="2012" name="Science">
        <title>The Paleozoic origin of enzymatic lignin decomposition reconstructed from 31 fungal genomes.</title>
        <authorList>
            <person name="Floudas D."/>
            <person name="Binder M."/>
            <person name="Riley R."/>
            <person name="Barry K."/>
            <person name="Blanchette R.A."/>
            <person name="Henrissat B."/>
            <person name="Martinez A.T."/>
            <person name="Otillar R."/>
            <person name="Spatafora J.W."/>
            <person name="Yadav J.S."/>
            <person name="Aerts A."/>
            <person name="Benoit I."/>
            <person name="Boyd A."/>
            <person name="Carlson A."/>
            <person name="Copeland A."/>
            <person name="Coutinho P.M."/>
            <person name="de Vries R.P."/>
            <person name="Ferreira P."/>
            <person name="Findley K."/>
            <person name="Foster B."/>
            <person name="Gaskell J."/>
            <person name="Glotzer D."/>
            <person name="Gorecki P."/>
            <person name="Heitman J."/>
            <person name="Hesse C."/>
            <person name="Hori C."/>
            <person name="Igarashi K."/>
            <person name="Jurgens J.A."/>
            <person name="Kallen N."/>
            <person name="Kersten P."/>
            <person name="Kohler A."/>
            <person name="Kuees U."/>
            <person name="Kumar T.K.A."/>
            <person name="Kuo A."/>
            <person name="LaButti K."/>
            <person name="Larrondo L.F."/>
            <person name="Lindquist E."/>
            <person name="Ling A."/>
            <person name="Lombard V."/>
            <person name="Lucas S."/>
            <person name="Lundell T."/>
            <person name="Martin R."/>
            <person name="McLaughlin D.J."/>
            <person name="Morgenstern I."/>
            <person name="Morin E."/>
            <person name="Murat C."/>
            <person name="Nagy L.G."/>
            <person name="Nolan M."/>
            <person name="Ohm R.A."/>
            <person name="Patyshakuliyeva A."/>
            <person name="Rokas A."/>
            <person name="Ruiz-Duenas F.J."/>
            <person name="Sabat G."/>
            <person name="Salamov A."/>
            <person name="Samejima M."/>
            <person name="Schmutz J."/>
            <person name="Slot J.C."/>
            <person name="St John F."/>
            <person name="Stenlid J."/>
            <person name="Sun H."/>
            <person name="Sun S."/>
            <person name="Syed K."/>
            <person name="Tsang A."/>
            <person name="Wiebenga A."/>
            <person name="Young D."/>
            <person name="Pisabarro A."/>
            <person name="Eastwood D.C."/>
            <person name="Martin F."/>
            <person name="Cullen D."/>
            <person name="Grigoriev I.V."/>
            <person name="Hibbett D.S."/>
        </authorList>
    </citation>
    <scope>NUCLEOTIDE SEQUENCE [LARGE SCALE GENOMIC DNA]</scope>
    <source>
        <strain evidence="4">RWD-64-598 SS2</strain>
    </source>
</reference>
<dbReference type="OMA" id="FWEMFPY"/>
<dbReference type="AlphaFoldDB" id="A0A5M3N2X3"/>
<evidence type="ECO:0000259" key="1">
    <source>
        <dbReference type="Pfam" id="PF03070"/>
    </source>
</evidence>
<dbReference type="Pfam" id="PF03070">
    <property type="entry name" value="TENA_THI-4"/>
    <property type="match status" value="1"/>
</dbReference>
<dbReference type="CDD" id="cd19367">
    <property type="entry name" value="TenA_C_ScTHI20-like"/>
    <property type="match status" value="1"/>
</dbReference>
<evidence type="ECO:0000313" key="4">
    <source>
        <dbReference type="Proteomes" id="UP000053558"/>
    </source>
</evidence>
<dbReference type="InterPro" id="IPR004305">
    <property type="entry name" value="Thiaminase-2/PQQC"/>
</dbReference>
<evidence type="ECO:0000313" key="3">
    <source>
        <dbReference type="EMBL" id="EIW85637.1"/>
    </source>
</evidence>
<dbReference type="Proteomes" id="UP000053558">
    <property type="component" value="Unassembled WGS sequence"/>
</dbReference>
<dbReference type="PANTHER" id="PTHR20858">
    <property type="entry name" value="PHOSPHOMETHYLPYRIMIDINE KINASE"/>
    <property type="match status" value="1"/>
</dbReference>
<dbReference type="SUPFAM" id="SSF53613">
    <property type="entry name" value="Ribokinase-like"/>
    <property type="match status" value="1"/>
</dbReference>
<dbReference type="GO" id="GO:0005829">
    <property type="term" value="C:cytosol"/>
    <property type="evidence" value="ECO:0007669"/>
    <property type="project" value="TreeGrafter"/>
</dbReference>
<sequence length="559" mass="60769">MVHHEHTSNSKCLVALTIAGSDSSGGAGIQADLKTFAAHGCYGTSVLTALTAQNTMGVQGVHGVPPEFVEQQIRSVMDDTEVSAIKTGMLFDTKNTLAVAKTLESIFSSHGHVPLVVDPVCVSTSGHILLETDAIETLINELFPLACIITPNLSEAGVLLSRRGFSSKVEKLGEMVQGAKDLLELGSQAVLLKGGHVTVRLSDLETARAEDPSIAVISDDSFSDDVEILRVSERDPNGVDFVVDVLCQIDGGVTLFPRPRLDSTSTHGTGCTLSAAIACELARGRQLLDAVRYATAYTHLGIETAPPIGKGHGPLNHAHPVLLRPLSIRTAGNPHPLTRLCIQSTAVLWKQYVQHDFVRLLGKGTLPRESFLHFIKQDYLYLKYYARAYAMLAAKSHDFALIKSSSDVLLSIITESSMHASFCKQWGVSDEELRTAPESPATTAYGASLIDTGLRGDTMALTMSLAACLLGYGEVGLWLKREASKPGSWVNWESNPYLRWMEDYSGKEYQDAVRIGIESIESRAAADPPSEVRLEEWKSVWERCVRLEKGFWDMAMTLS</sequence>
<dbReference type="OrthoDB" id="10028886at2759"/>
<dbReference type="GO" id="GO:0008902">
    <property type="term" value="F:hydroxymethylpyrimidine kinase activity"/>
    <property type="evidence" value="ECO:0007669"/>
    <property type="project" value="TreeGrafter"/>
</dbReference>
<protein>
    <recommendedName>
        <fullName evidence="5">Phosphomethylpyrimidine kinase</fullName>
    </recommendedName>
</protein>
<proteinExistence type="predicted"/>
<dbReference type="InterPro" id="IPR013749">
    <property type="entry name" value="PM/HMP-P_kinase-1"/>
</dbReference>
<feature type="domain" description="Pyridoxamine kinase/Phosphomethylpyrimidine kinase" evidence="2">
    <location>
        <begin position="242"/>
        <end position="316"/>
    </location>
</feature>
<organism evidence="3 4">
    <name type="scientific">Coniophora puteana (strain RWD-64-598)</name>
    <name type="common">Brown rot fungus</name>
    <dbReference type="NCBI Taxonomy" id="741705"/>
    <lineage>
        <taxon>Eukaryota</taxon>
        <taxon>Fungi</taxon>
        <taxon>Dikarya</taxon>
        <taxon>Basidiomycota</taxon>
        <taxon>Agaricomycotina</taxon>
        <taxon>Agaricomycetes</taxon>
        <taxon>Agaricomycetidae</taxon>
        <taxon>Boletales</taxon>
        <taxon>Coniophorineae</taxon>
        <taxon>Coniophoraceae</taxon>
        <taxon>Coniophora</taxon>
    </lineage>
</organism>
<dbReference type="GO" id="GO:0008972">
    <property type="term" value="F:phosphomethylpyrimidine kinase activity"/>
    <property type="evidence" value="ECO:0007669"/>
    <property type="project" value="InterPro"/>
</dbReference>